<dbReference type="Proteomes" id="UP001150569">
    <property type="component" value="Unassembled WGS sequence"/>
</dbReference>
<keyword evidence="6" id="KW-0539">Nucleus</keyword>
<evidence type="ECO:0000256" key="2">
    <source>
        <dbReference type="ARBA" id="ARBA00010208"/>
    </source>
</evidence>
<sequence length="352" mass="39246">MISNTSTSFDLVRNFRPTQVLHEDTQTRTLYLLGRMAPCAQDGHPAVASLGDSSEAAAILKLSKTPFSADAYVSQPSDNERPTAETSRSAALGHIIHAKLVDRNDAYHWLDGWLGDRTGPAGGDSAGVVAPQRSPDVRLELIWPATALHIAKYAFPPRRMISETPELYRSCVLPFIRSLPTSRLQWVYNILDGRSEQDRLLFRAPTTTADGPGFVILPDSKWDGVNMNSLYLLALVEPRDIGSLRDLTADHLPLLRRLRAAFVEVLAKYYPEVAPHELRVFVHYQPSYYHLHIHAAHIKYEAAGVMAGQAHLLGTVIDNLATICPDYYQRCTLEYALAENHPLYEHLKGSLD</sequence>
<evidence type="ECO:0000256" key="4">
    <source>
        <dbReference type="ARBA" id="ARBA00015636"/>
    </source>
</evidence>
<keyword evidence="5" id="KW-0378">Hydrolase</keyword>
<dbReference type="OrthoDB" id="10264956at2759"/>
<dbReference type="Gene3D" id="3.30.428.10">
    <property type="entry name" value="HIT-like"/>
    <property type="match status" value="1"/>
</dbReference>
<dbReference type="GO" id="GO:0000340">
    <property type="term" value="F:RNA 7-methylguanosine cap binding"/>
    <property type="evidence" value="ECO:0007669"/>
    <property type="project" value="TreeGrafter"/>
</dbReference>
<name>A0A9W8DTC3_9FUNG</name>
<dbReference type="Pfam" id="PF05652">
    <property type="entry name" value="DcpS"/>
    <property type="match status" value="1"/>
</dbReference>
<evidence type="ECO:0000256" key="8">
    <source>
        <dbReference type="ARBA" id="ARBA00030609"/>
    </source>
</evidence>
<feature type="binding site" evidence="11">
    <location>
        <position position="221"/>
    </location>
    <ligand>
        <name>substrate</name>
    </ligand>
</feature>
<dbReference type="PANTHER" id="PTHR12978">
    <property type="entry name" value="HISTIDINE TRIAD HIT PROTEIN MEMBER"/>
    <property type="match status" value="1"/>
</dbReference>
<dbReference type="SUPFAM" id="SSF54197">
    <property type="entry name" value="HIT-like"/>
    <property type="match status" value="1"/>
</dbReference>
<comment type="subcellular location">
    <subcellularLocation>
        <location evidence="1">Nucleus</location>
    </subcellularLocation>
</comment>
<gene>
    <name evidence="12" type="ORF">IWQ60_007923</name>
</gene>
<comment type="caution">
    <text evidence="12">The sequence shown here is derived from an EMBL/GenBank/DDBJ whole genome shotgun (WGS) entry which is preliminary data.</text>
</comment>
<keyword evidence="13" id="KW-1185">Reference proteome</keyword>
<dbReference type="InterPro" id="IPR011145">
    <property type="entry name" value="Scavenger_mRNA_decap_enz_N"/>
</dbReference>
<dbReference type="PIRSF" id="PIRSF028973">
    <property type="entry name" value="Scavenger_mRNA_decap_enz"/>
    <property type="match status" value="1"/>
</dbReference>
<feature type="binding site" evidence="11">
    <location>
        <position position="219"/>
    </location>
    <ligand>
        <name>substrate</name>
    </ligand>
</feature>
<dbReference type="Pfam" id="PF11969">
    <property type="entry name" value="DcpS_C"/>
    <property type="match status" value="1"/>
</dbReference>
<evidence type="ECO:0000256" key="7">
    <source>
        <dbReference type="ARBA" id="ARBA00029885"/>
    </source>
</evidence>
<evidence type="ECO:0000313" key="13">
    <source>
        <dbReference type="Proteomes" id="UP001150569"/>
    </source>
</evidence>
<evidence type="ECO:0000256" key="11">
    <source>
        <dbReference type="PIRSR" id="PIRSR028973-2"/>
    </source>
</evidence>
<proteinExistence type="inferred from homology"/>
<evidence type="ECO:0000256" key="6">
    <source>
        <dbReference type="ARBA" id="ARBA00023242"/>
    </source>
</evidence>
<feature type="binding site" evidence="11">
    <location>
        <position position="196"/>
    </location>
    <ligand>
        <name>substrate</name>
    </ligand>
</feature>
<protein>
    <recommendedName>
        <fullName evidence="4">m7GpppX diphosphatase</fullName>
        <ecNumber evidence="3">3.6.1.59</ecNumber>
    </recommendedName>
    <alternativeName>
        <fullName evidence="8">Decapping scavenger enzyme</fullName>
    </alternativeName>
    <alternativeName>
        <fullName evidence="7">Scavenger mRNA-decapping enzyme DcpS</fullName>
    </alternativeName>
</protein>
<dbReference type="PANTHER" id="PTHR12978:SF0">
    <property type="entry name" value="M7GPPPX DIPHOSPHATASE"/>
    <property type="match status" value="1"/>
</dbReference>
<feature type="binding site" evidence="11">
    <location>
        <position position="186"/>
    </location>
    <ligand>
        <name>substrate</name>
    </ligand>
</feature>
<dbReference type="InterPro" id="IPR008594">
    <property type="entry name" value="DcpS/DCS2"/>
</dbReference>
<organism evidence="12 13">
    <name type="scientific">Tieghemiomyces parasiticus</name>
    <dbReference type="NCBI Taxonomy" id="78921"/>
    <lineage>
        <taxon>Eukaryota</taxon>
        <taxon>Fungi</taxon>
        <taxon>Fungi incertae sedis</taxon>
        <taxon>Zoopagomycota</taxon>
        <taxon>Kickxellomycotina</taxon>
        <taxon>Dimargaritomycetes</taxon>
        <taxon>Dimargaritales</taxon>
        <taxon>Dimargaritaceae</taxon>
        <taxon>Tieghemiomyces</taxon>
    </lineage>
</organism>
<accession>A0A9W8DTC3</accession>
<reference evidence="12" key="1">
    <citation type="submission" date="2022-07" db="EMBL/GenBank/DDBJ databases">
        <title>Phylogenomic reconstructions and comparative analyses of Kickxellomycotina fungi.</title>
        <authorList>
            <person name="Reynolds N.K."/>
            <person name="Stajich J.E."/>
            <person name="Barry K."/>
            <person name="Grigoriev I.V."/>
            <person name="Crous P."/>
            <person name="Smith M.E."/>
        </authorList>
    </citation>
    <scope>NUCLEOTIDE SEQUENCE</scope>
    <source>
        <strain evidence="12">RSA 861</strain>
    </source>
</reference>
<evidence type="ECO:0000256" key="5">
    <source>
        <dbReference type="ARBA" id="ARBA00022801"/>
    </source>
</evidence>
<dbReference type="AlphaFoldDB" id="A0A9W8DTC3"/>
<dbReference type="GO" id="GO:0005634">
    <property type="term" value="C:nucleus"/>
    <property type="evidence" value="ECO:0007669"/>
    <property type="project" value="UniProtKB-SubCell"/>
</dbReference>
<dbReference type="GO" id="GO:0000932">
    <property type="term" value="C:P-body"/>
    <property type="evidence" value="ECO:0007669"/>
    <property type="project" value="TreeGrafter"/>
</dbReference>
<evidence type="ECO:0000256" key="3">
    <source>
        <dbReference type="ARBA" id="ARBA00012520"/>
    </source>
</evidence>
<feature type="active site" description="Nucleophile" evidence="10">
    <location>
        <position position="292"/>
    </location>
</feature>
<dbReference type="SUPFAM" id="SSF102860">
    <property type="entry name" value="mRNA decapping enzyme DcpS N-terminal domain"/>
    <property type="match status" value="1"/>
</dbReference>
<dbReference type="FunFam" id="3.30.428.10:FF:000006">
    <property type="entry name" value="m7GpppX diphosphatase"/>
    <property type="match status" value="1"/>
</dbReference>
<dbReference type="EMBL" id="JANBPT010000560">
    <property type="protein sequence ID" value="KAJ1917000.1"/>
    <property type="molecule type" value="Genomic_DNA"/>
</dbReference>
<comment type="catalytic activity">
    <reaction evidence="9">
        <text>a 5'-end (N(7)-methyl 5'-triphosphoguanosine)-ribonucleoside in mRNA + H2O = N(7)-methyl-GMP + a 5'-end diphospho-ribonucleoside in mRNA + 2 H(+)</text>
        <dbReference type="Rhea" id="RHEA:65388"/>
        <dbReference type="Rhea" id="RHEA-COMP:17165"/>
        <dbReference type="Rhea" id="RHEA-COMP:17167"/>
        <dbReference type="ChEBI" id="CHEBI:15377"/>
        <dbReference type="ChEBI" id="CHEBI:15378"/>
        <dbReference type="ChEBI" id="CHEBI:58285"/>
        <dbReference type="ChEBI" id="CHEBI:156461"/>
        <dbReference type="ChEBI" id="CHEBI:167616"/>
        <dbReference type="EC" id="3.6.1.59"/>
    </reaction>
</comment>
<evidence type="ECO:0000313" key="12">
    <source>
        <dbReference type="EMBL" id="KAJ1917000.1"/>
    </source>
</evidence>
<dbReference type="GO" id="GO:0000290">
    <property type="term" value="P:deadenylation-dependent decapping of nuclear-transcribed mRNA"/>
    <property type="evidence" value="ECO:0007669"/>
    <property type="project" value="InterPro"/>
</dbReference>
<comment type="similarity">
    <text evidence="2">Belongs to the HIT family.</text>
</comment>
<feature type="binding site" evidence="11">
    <location>
        <begin position="283"/>
        <end position="294"/>
    </location>
    <ligand>
        <name>substrate</name>
    </ligand>
</feature>
<dbReference type="InterPro" id="IPR036265">
    <property type="entry name" value="HIT-like_sf"/>
</dbReference>
<evidence type="ECO:0000256" key="1">
    <source>
        <dbReference type="ARBA" id="ARBA00004123"/>
    </source>
</evidence>
<evidence type="ECO:0000256" key="9">
    <source>
        <dbReference type="ARBA" id="ARBA00048222"/>
    </source>
</evidence>
<evidence type="ECO:0000256" key="10">
    <source>
        <dbReference type="PIRSR" id="PIRSR028973-1"/>
    </source>
</evidence>
<dbReference type="Gene3D" id="3.30.200.40">
    <property type="entry name" value="Scavenger mRNA decapping enzyme, N-terminal domain"/>
    <property type="match status" value="1"/>
</dbReference>
<dbReference type="GO" id="GO:0140932">
    <property type="term" value="F:5'-(N(7)-methyl 5'-triphosphoguanosine)-[mRNA] diphosphatase activity"/>
    <property type="evidence" value="ECO:0007669"/>
    <property type="project" value="UniProtKB-EC"/>
</dbReference>
<dbReference type="EC" id="3.6.1.59" evidence="3"/>